<dbReference type="EMBL" id="JBGMDY010000003">
    <property type="protein sequence ID" value="KAL2339608.1"/>
    <property type="molecule type" value="Genomic_DNA"/>
</dbReference>
<comment type="caution">
    <text evidence="2">The sequence shown here is derived from an EMBL/GenBank/DDBJ whole genome shotgun (WGS) entry which is preliminary data.</text>
</comment>
<proteinExistence type="predicted"/>
<organism evidence="2 3">
    <name type="scientific">Flemingia macrophylla</name>
    <dbReference type="NCBI Taxonomy" id="520843"/>
    <lineage>
        <taxon>Eukaryota</taxon>
        <taxon>Viridiplantae</taxon>
        <taxon>Streptophyta</taxon>
        <taxon>Embryophyta</taxon>
        <taxon>Tracheophyta</taxon>
        <taxon>Spermatophyta</taxon>
        <taxon>Magnoliopsida</taxon>
        <taxon>eudicotyledons</taxon>
        <taxon>Gunneridae</taxon>
        <taxon>Pentapetalae</taxon>
        <taxon>rosids</taxon>
        <taxon>fabids</taxon>
        <taxon>Fabales</taxon>
        <taxon>Fabaceae</taxon>
        <taxon>Papilionoideae</taxon>
        <taxon>50 kb inversion clade</taxon>
        <taxon>NPAAA clade</taxon>
        <taxon>indigoferoid/millettioid clade</taxon>
        <taxon>Phaseoleae</taxon>
        <taxon>Flemingia</taxon>
    </lineage>
</organism>
<evidence type="ECO:0000256" key="1">
    <source>
        <dbReference type="SAM" id="MobiDB-lite"/>
    </source>
</evidence>
<name>A0ABD1MUW3_9FABA</name>
<keyword evidence="3" id="KW-1185">Reference proteome</keyword>
<dbReference type="SUPFAM" id="SSF64356">
    <property type="entry name" value="SNARE-like"/>
    <property type="match status" value="1"/>
</dbReference>
<evidence type="ECO:0000313" key="3">
    <source>
        <dbReference type="Proteomes" id="UP001603857"/>
    </source>
</evidence>
<reference evidence="2 3" key="1">
    <citation type="submission" date="2024-08" db="EMBL/GenBank/DDBJ databases">
        <title>Insights into the chromosomal genome structure of Flemingia macrophylla.</title>
        <authorList>
            <person name="Ding Y."/>
            <person name="Zhao Y."/>
            <person name="Bi W."/>
            <person name="Wu M."/>
            <person name="Zhao G."/>
            <person name="Gong Y."/>
            <person name="Li W."/>
            <person name="Zhang P."/>
        </authorList>
    </citation>
    <scope>NUCLEOTIDE SEQUENCE [LARGE SCALE GENOMIC DNA]</scope>
    <source>
        <strain evidence="2">DYQJB</strain>
        <tissue evidence="2">Leaf</tissue>
    </source>
</reference>
<gene>
    <name evidence="2" type="ORF">Fmac_007548</name>
</gene>
<accession>A0ABD1MUW3</accession>
<evidence type="ECO:0000313" key="2">
    <source>
        <dbReference type="EMBL" id="KAL2339608.1"/>
    </source>
</evidence>
<dbReference type="Gene3D" id="3.30.450.50">
    <property type="entry name" value="Longin domain"/>
    <property type="match status" value="1"/>
</dbReference>
<dbReference type="PANTHER" id="PTHR47461">
    <property type="entry name" value="PHYTOLONGIN PHYL1.2"/>
    <property type="match status" value="1"/>
</dbReference>
<feature type="region of interest" description="Disordered" evidence="1">
    <location>
        <begin position="141"/>
        <end position="163"/>
    </location>
</feature>
<dbReference type="InterPro" id="IPR011012">
    <property type="entry name" value="Longin-like_dom_sf"/>
</dbReference>
<feature type="compositionally biased region" description="Pro residues" evidence="1">
    <location>
        <begin position="141"/>
        <end position="156"/>
    </location>
</feature>
<dbReference type="Proteomes" id="UP001603857">
    <property type="component" value="Unassembled WGS sequence"/>
</dbReference>
<sequence>MDGESVANKENWNAIEMGEMIPDPELIQYACIARSRTILGQHQSEKEESMESLAAECVAEAPPNHSMFSHTVDNRSFTFLIEPPFVFFAICHHSLMKSQTLPFLRRLSHSFRHTLPAKPHFAHLSFQPRFPSLFADALRPPPPPSSLLRPPLPPTLPQEEEVP</sequence>
<dbReference type="PANTHER" id="PTHR47461:SF3">
    <property type="entry name" value="PHYTOLONGIN PHYL2.2"/>
    <property type="match status" value="1"/>
</dbReference>
<dbReference type="InterPro" id="IPR044783">
    <property type="entry name" value="PHYL"/>
</dbReference>
<protein>
    <submittedName>
        <fullName evidence="2">Uncharacterized protein</fullName>
    </submittedName>
</protein>
<dbReference type="AlphaFoldDB" id="A0ABD1MUW3"/>